<dbReference type="Pfam" id="PF00724">
    <property type="entry name" value="Oxidored_FMN"/>
    <property type="match status" value="1"/>
</dbReference>
<protein>
    <submittedName>
        <fullName evidence="5">2,4-dienoyl-CoA reductase-like NADH-dependent reductase (Old Yellow Enzyme family)</fullName>
    </submittedName>
</protein>
<reference evidence="5 6" key="1">
    <citation type="submission" date="2020-08" db="EMBL/GenBank/DDBJ databases">
        <title>Sequencing the genomes of 1000 actinobacteria strains.</title>
        <authorList>
            <person name="Klenk H.-P."/>
        </authorList>
    </citation>
    <scope>NUCLEOTIDE SEQUENCE [LARGE SCALE GENOMIC DNA]</scope>
    <source>
        <strain evidence="5 6">DSM 45267</strain>
    </source>
</reference>
<dbReference type="SUPFAM" id="SSF51395">
    <property type="entry name" value="FMN-linked oxidoreductases"/>
    <property type="match status" value="1"/>
</dbReference>
<gene>
    <name evidence="5" type="ORF">FB384_004211</name>
</gene>
<name>A0A839XW20_9PSEU</name>
<keyword evidence="2" id="KW-0560">Oxidoreductase</keyword>
<dbReference type="InterPro" id="IPR051799">
    <property type="entry name" value="NADH_flavin_oxidoreductase"/>
</dbReference>
<keyword evidence="1" id="KW-0285">Flavoprotein</keyword>
<dbReference type="Gene3D" id="3.20.20.70">
    <property type="entry name" value="Aldolase class I"/>
    <property type="match status" value="1"/>
</dbReference>
<dbReference type="Proteomes" id="UP000564573">
    <property type="component" value="Unassembled WGS sequence"/>
</dbReference>
<accession>A0A839XW20</accession>
<keyword evidence="6" id="KW-1185">Reference proteome</keyword>
<organism evidence="5 6">
    <name type="scientific">Prauserella sediminis</name>
    <dbReference type="NCBI Taxonomy" id="577680"/>
    <lineage>
        <taxon>Bacteria</taxon>
        <taxon>Bacillati</taxon>
        <taxon>Actinomycetota</taxon>
        <taxon>Actinomycetes</taxon>
        <taxon>Pseudonocardiales</taxon>
        <taxon>Pseudonocardiaceae</taxon>
        <taxon>Prauserella</taxon>
        <taxon>Prauserella salsuginis group</taxon>
    </lineage>
</organism>
<dbReference type="PANTHER" id="PTHR43656:SF2">
    <property type="entry name" value="BINDING OXIDOREDUCTASE, PUTATIVE (AFU_ORTHOLOGUE AFUA_2G08260)-RELATED"/>
    <property type="match status" value="1"/>
</dbReference>
<dbReference type="GO" id="GO:0010181">
    <property type="term" value="F:FMN binding"/>
    <property type="evidence" value="ECO:0007669"/>
    <property type="project" value="InterPro"/>
</dbReference>
<evidence type="ECO:0000256" key="2">
    <source>
        <dbReference type="ARBA" id="ARBA00023002"/>
    </source>
</evidence>
<evidence type="ECO:0000256" key="1">
    <source>
        <dbReference type="ARBA" id="ARBA00022630"/>
    </source>
</evidence>
<dbReference type="RefSeq" id="WP_183786482.1">
    <property type="nucleotide sequence ID" value="NZ_JACIBS010000003.1"/>
</dbReference>
<dbReference type="InterPro" id="IPR001155">
    <property type="entry name" value="OxRdtase_FMN_N"/>
</dbReference>
<evidence type="ECO:0000256" key="3">
    <source>
        <dbReference type="SAM" id="MobiDB-lite"/>
    </source>
</evidence>
<proteinExistence type="predicted"/>
<dbReference type="AlphaFoldDB" id="A0A839XW20"/>
<evidence type="ECO:0000259" key="4">
    <source>
        <dbReference type="Pfam" id="PF00724"/>
    </source>
</evidence>
<dbReference type="EMBL" id="JACIBS010000003">
    <property type="protein sequence ID" value="MBB3665258.1"/>
    <property type="molecule type" value="Genomic_DNA"/>
</dbReference>
<sequence length="433" mass="46717">MPTALFAPLTLPGGAVLPNRVAKAAMEESMASTGQLPGHTLRELYRAWSAGGAGLLITGNVMVHDSAVTGPAAVVLDEHSPLEPFRQWADAAYSDGTKVWMQINHPGRQVTADLPGVAWAPSAVGVELGRTSRLFARPVAMTNQQIADTIDRFVTTARRAQDAGFDGVEIHAAHGYLLSQFLSPLSNKRTDEWGGSLENRARLLTRIAQEIRAAVRPEFAVAVKLNSADFQRGGFDTDDARAVIDMLAPLGVDLVELSGGSYESPAMTGRPADGRTQAREAYFLELAQDLATTSPVPLMLTGGILRRHVAEQVLAGRVDVVGMGTALAIDPQLPNKWRISATAKASPAPIRIADKAIASAASMARVREQLRRIARGRTPRSSKWPRLALAKETLRLVRDRRRYASWLHSRKQDPEARELNTTGGGAQAADLLR</sequence>
<dbReference type="CDD" id="cd04733">
    <property type="entry name" value="OYE_like_2_FMN"/>
    <property type="match status" value="1"/>
</dbReference>
<dbReference type="PANTHER" id="PTHR43656">
    <property type="entry name" value="BINDING OXIDOREDUCTASE, PUTATIVE (AFU_ORTHOLOGUE AFUA_2G08260)-RELATED"/>
    <property type="match status" value="1"/>
</dbReference>
<dbReference type="GO" id="GO:0016491">
    <property type="term" value="F:oxidoreductase activity"/>
    <property type="evidence" value="ECO:0007669"/>
    <property type="project" value="UniProtKB-KW"/>
</dbReference>
<comment type="caution">
    <text evidence="5">The sequence shown here is derived from an EMBL/GenBank/DDBJ whole genome shotgun (WGS) entry which is preliminary data.</text>
</comment>
<evidence type="ECO:0000313" key="6">
    <source>
        <dbReference type="Proteomes" id="UP000564573"/>
    </source>
</evidence>
<evidence type="ECO:0000313" key="5">
    <source>
        <dbReference type="EMBL" id="MBB3665258.1"/>
    </source>
</evidence>
<dbReference type="InterPro" id="IPR013785">
    <property type="entry name" value="Aldolase_TIM"/>
</dbReference>
<feature type="region of interest" description="Disordered" evidence="3">
    <location>
        <begin position="409"/>
        <end position="433"/>
    </location>
</feature>
<feature type="domain" description="NADH:flavin oxidoreductase/NADH oxidase N-terminal" evidence="4">
    <location>
        <begin position="5"/>
        <end position="336"/>
    </location>
</feature>